<dbReference type="AlphaFoldDB" id="A0A6J8BID4"/>
<protein>
    <recommendedName>
        <fullName evidence="1">Peptidase C76 domain-containing protein</fullName>
    </recommendedName>
</protein>
<dbReference type="InterPro" id="IPR038765">
    <property type="entry name" value="Papain-like_cys_pep_sf"/>
</dbReference>
<accession>A0A6J8BID4</accession>
<dbReference type="PANTHER" id="PTHR40552:SF6">
    <property type="entry name" value="FI09606P-RELATED"/>
    <property type="match status" value="1"/>
</dbReference>
<dbReference type="InterPro" id="IPR006928">
    <property type="entry name" value="Herpes_teg_USP"/>
</dbReference>
<feature type="domain" description="Peptidase C76" evidence="1">
    <location>
        <begin position="243"/>
        <end position="327"/>
    </location>
</feature>
<dbReference type="Pfam" id="PF04843">
    <property type="entry name" value="Herpes_teg_N"/>
    <property type="match status" value="1"/>
</dbReference>
<reference evidence="2 3" key="1">
    <citation type="submission" date="2020-06" db="EMBL/GenBank/DDBJ databases">
        <authorList>
            <person name="Li R."/>
            <person name="Bekaert M."/>
        </authorList>
    </citation>
    <scope>NUCLEOTIDE SEQUENCE [LARGE SCALE GENOMIC DNA]</scope>
    <source>
        <strain evidence="3">wild</strain>
    </source>
</reference>
<dbReference type="Gene3D" id="3.90.70.120">
    <property type="match status" value="1"/>
</dbReference>
<dbReference type="SUPFAM" id="SSF54001">
    <property type="entry name" value="Cysteine proteinases"/>
    <property type="match status" value="1"/>
</dbReference>
<proteinExistence type="predicted"/>
<dbReference type="Proteomes" id="UP000507470">
    <property type="component" value="Unassembled WGS sequence"/>
</dbReference>
<evidence type="ECO:0000259" key="1">
    <source>
        <dbReference type="Pfam" id="PF04843"/>
    </source>
</evidence>
<evidence type="ECO:0000313" key="3">
    <source>
        <dbReference type="Proteomes" id="UP000507470"/>
    </source>
</evidence>
<dbReference type="EMBL" id="CACVKT020003171">
    <property type="protein sequence ID" value="CAC5381957.1"/>
    <property type="molecule type" value="Genomic_DNA"/>
</dbReference>
<keyword evidence="3" id="KW-1185">Reference proteome</keyword>
<gene>
    <name evidence="2" type="ORF">MCOR_17807</name>
</gene>
<dbReference type="OrthoDB" id="8958638at2759"/>
<evidence type="ECO:0000313" key="2">
    <source>
        <dbReference type="EMBL" id="CAC5381957.1"/>
    </source>
</evidence>
<name>A0A6J8BID4_MYTCO</name>
<organism evidence="2 3">
    <name type="scientific">Mytilus coruscus</name>
    <name type="common">Sea mussel</name>
    <dbReference type="NCBI Taxonomy" id="42192"/>
    <lineage>
        <taxon>Eukaryota</taxon>
        <taxon>Metazoa</taxon>
        <taxon>Spiralia</taxon>
        <taxon>Lophotrochozoa</taxon>
        <taxon>Mollusca</taxon>
        <taxon>Bivalvia</taxon>
        <taxon>Autobranchia</taxon>
        <taxon>Pteriomorphia</taxon>
        <taxon>Mytilida</taxon>
        <taxon>Mytiloidea</taxon>
        <taxon>Mytilidae</taxon>
        <taxon>Mytilinae</taxon>
        <taxon>Mytilus</taxon>
    </lineage>
</organism>
<sequence>MKATKSFISNESIKISQSLKSTMRSNLFSESVESNLESEAMDLNMDSKAMDLNLDCEAMELNLDSESIRLNLDSKATRIDLNFEATKANPDYEATKTHLDSEAMDINLDSESDEISFDFQATKSNTDSESLKSNVNSNGKCELKKSNLHDAIEAGSDYRNTSSDTKMKQLNIKKNYRFKEPVDKIMIVETDNTHLDSNGNFIIDIEHENDWLKMYSHKNKGTIVENSLEVSRSLVWNFVVQGSFHQGDKRFGNNSGKQCVANCLSALAHSKFKSLKDWDQKYLDKVLIDGNKIYSNIHGDNIHLLVSDLPGMIEMSGKLLKISRKESITAVIDNYGTIDFREFGNSLPLDQALQESLIDYDACFICAYDTTF</sequence>
<dbReference type="PANTHER" id="PTHR40552">
    <property type="entry name" value="AT05186P-RELATED"/>
    <property type="match status" value="1"/>
</dbReference>